<comment type="caution">
    <text evidence="1">The sequence shown here is derived from an EMBL/GenBank/DDBJ whole genome shotgun (WGS) entry which is preliminary data.</text>
</comment>
<keyword evidence="2" id="KW-1185">Reference proteome</keyword>
<evidence type="ECO:0000313" key="1">
    <source>
        <dbReference type="EMBL" id="TPX71948.1"/>
    </source>
</evidence>
<evidence type="ECO:0000313" key="2">
    <source>
        <dbReference type="Proteomes" id="UP000320333"/>
    </source>
</evidence>
<sequence>MLQTAQEATAIDAGFTQTLNLLNKLKESDFPQIEASHHPRLAVECHAISFNSASIQRYNIAVRIRMPCTENSLVWMPWLPHQTQPTRSPGEYQHANFGRYVLMPRRSKCYGVPYHFSAQIHPLEPTTPVQISALYKETSAIFDLDAERVPNMCLENDYDCGRHYMSEHSDDDRQFGALQQDVYSWVTGAASRVGVFRVRSVGNKRLAGEELASFCCDPSNPVGTRELVAIGFPAGVYAMVGPNFQKRYSHEFPQAKERLFKRILKVAPTLWKDEYPVHVASTVKGASQTTLVQAAWLKENREKVRKAAEEGRFAVRGKPLYADQVDASAFDDWCLGRTSYTLRRFSEMADTVTHAKVKKRKLDD</sequence>
<reference evidence="1 2" key="1">
    <citation type="journal article" date="2019" name="Sci. Rep.">
        <title>Comparative genomics of chytrid fungi reveal insights into the obligate biotrophic and pathogenic lifestyle of Synchytrium endobioticum.</title>
        <authorList>
            <person name="van de Vossenberg B.T.L.H."/>
            <person name="Warris S."/>
            <person name="Nguyen H.D.T."/>
            <person name="van Gent-Pelzer M.P.E."/>
            <person name="Joly D.L."/>
            <person name="van de Geest H.C."/>
            <person name="Bonants P.J.M."/>
            <person name="Smith D.S."/>
            <person name="Levesque C.A."/>
            <person name="van der Lee T.A.J."/>
        </authorList>
    </citation>
    <scope>NUCLEOTIDE SEQUENCE [LARGE SCALE GENOMIC DNA]</scope>
    <source>
        <strain evidence="1 2">CBS 675.73</strain>
    </source>
</reference>
<proteinExistence type="predicted"/>
<protein>
    <recommendedName>
        <fullName evidence="3">Alpha-ketoglutarate-dependent dioxygenase AlkB-like domain-containing protein</fullName>
    </recommendedName>
</protein>
<gene>
    <name evidence="1" type="ORF">CcCBS67573_g06038</name>
</gene>
<dbReference type="SUPFAM" id="SSF51197">
    <property type="entry name" value="Clavaminate synthase-like"/>
    <property type="match status" value="1"/>
</dbReference>
<dbReference type="EMBL" id="QEAP01000239">
    <property type="protein sequence ID" value="TPX71948.1"/>
    <property type="molecule type" value="Genomic_DNA"/>
</dbReference>
<dbReference type="AlphaFoldDB" id="A0A507F9J5"/>
<dbReference type="InterPro" id="IPR037151">
    <property type="entry name" value="AlkB-like_sf"/>
</dbReference>
<name>A0A507F9J5_9FUNG</name>
<dbReference type="Gene3D" id="2.60.120.590">
    <property type="entry name" value="Alpha-ketoglutarate-dependent dioxygenase AlkB-like"/>
    <property type="match status" value="1"/>
</dbReference>
<dbReference type="OrthoDB" id="2110703at2759"/>
<accession>A0A507F9J5</accession>
<evidence type="ECO:0008006" key="3">
    <source>
        <dbReference type="Google" id="ProtNLM"/>
    </source>
</evidence>
<organism evidence="1 2">
    <name type="scientific">Chytriomyces confervae</name>
    <dbReference type="NCBI Taxonomy" id="246404"/>
    <lineage>
        <taxon>Eukaryota</taxon>
        <taxon>Fungi</taxon>
        <taxon>Fungi incertae sedis</taxon>
        <taxon>Chytridiomycota</taxon>
        <taxon>Chytridiomycota incertae sedis</taxon>
        <taxon>Chytridiomycetes</taxon>
        <taxon>Chytridiales</taxon>
        <taxon>Chytriomycetaceae</taxon>
        <taxon>Chytriomyces</taxon>
    </lineage>
</organism>
<dbReference type="Proteomes" id="UP000320333">
    <property type="component" value="Unassembled WGS sequence"/>
</dbReference>